<feature type="region of interest" description="Disordered" evidence="2">
    <location>
        <begin position="1"/>
        <end position="48"/>
    </location>
</feature>
<dbReference type="SMART" id="SM00775">
    <property type="entry name" value="LNS2"/>
    <property type="match status" value="1"/>
</dbReference>
<organism evidence="4 5">
    <name type="scientific">Aphanomyces euteiches</name>
    <dbReference type="NCBI Taxonomy" id="100861"/>
    <lineage>
        <taxon>Eukaryota</taxon>
        <taxon>Sar</taxon>
        <taxon>Stramenopiles</taxon>
        <taxon>Oomycota</taxon>
        <taxon>Saprolegniomycetes</taxon>
        <taxon>Saprolegniales</taxon>
        <taxon>Verrucalvaceae</taxon>
        <taxon>Aphanomyces</taxon>
    </lineage>
</organism>
<dbReference type="Pfam" id="PF08235">
    <property type="entry name" value="LNS2"/>
    <property type="match status" value="1"/>
</dbReference>
<dbReference type="InterPro" id="IPR036412">
    <property type="entry name" value="HAD-like_sf"/>
</dbReference>
<feature type="region of interest" description="Disordered" evidence="2">
    <location>
        <begin position="443"/>
        <end position="466"/>
    </location>
</feature>
<dbReference type="GO" id="GO:0008195">
    <property type="term" value="F:phosphatidate phosphatase activity"/>
    <property type="evidence" value="ECO:0007669"/>
    <property type="project" value="TreeGrafter"/>
</dbReference>
<sequence length="466" mass="51614">MMNTSSDPPQSEKDAERNRSVSEPVKAESSPPTRRVSSDSPLNRIEKERRASGNAVDIILVKGKDGYYYSTPWHVMFSWSSFKTNAQAGVGDKIDVYVNDRKLCYTMTLMEYGRCLFRPEESSNFVPPASTWERFPLVLDGEPNFVRFEHVRDSRSYIRVVECNLYVWDPEDFAIIADLDGTITIDDVGGHIRTLRLGQYDYIHEGSCEFFTKLQSLGARILYLTARPINWASMSRVHLKEARQGDYKLPQGPVITNSLGLAGALFVEVVHKNPHIFKAGVLKQVEEAMHEGGRTSKHPVFVAGFGNRPTDVVAYKEAGVDVNCIFLINPTSTMTHSGDNSPEYESYTDPRALMWLLPKLKYKIPLEHFRKIDELTAQEIERADEIEVRRIMLQQQQAQQAAAIVEAKAAAANDAKAADATDAKAADATDAKAADATDAKAAAATDAKAAAATDATAETVVDDTKA</sequence>
<gene>
    <name evidence="4" type="ORF">Ae201684_011583</name>
</gene>
<protein>
    <recommendedName>
        <fullName evidence="3">LNS2/PITP domain-containing protein</fullName>
    </recommendedName>
</protein>
<evidence type="ECO:0000313" key="5">
    <source>
        <dbReference type="Proteomes" id="UP000481153"/>
    </source>
</evidence>
<keyword evidence="5" id="KW-1185">Reference proteome</keyword>
<feature type="domain" description="LNS2/PITP" evidence="3">
    <location>
        <begin position="174"/>
        <end position="337"/>
    </location>
</feature>
<accession>A0A6G0WU92</accession>
<feature type="compositionally biased region" description="Basic and acidic residues" evidence="2">
    <location>
        <begin position="10"/>
        <end position="20"/>
    </location>
</feature>
<dbReference type="VEuPathDB" id="FungiDB:AeMF1_018974"/>
<proteinExistence type="inferred from homology"/>
<dbReference type="EMBL" id="VJMJ01000147">
    <property type="protein sequence ID" value="KAF0731033.1"/>
    <property type="molecule type" value="Genomic_DNA"/>
</dbReference>
<evidence type="ECO:0000256" key="1">
    <source>
        <dbReference type="ARBA" id="ARBA00005476"/>
    </source>
</evidence>
<dbReference type="InterPro" id="IPR031315">
    <property type="entry name" value="LNS2/PITP"/>
</dbReference>
<evidence type="ECO:0000313" key="4">
    <source>
        <dbReference type="EMBL" id="KAF0731033.1"/>
    </source>
</evidence>
<dbReference type="InterPro" id="IPR013209">
    <property type="entry name" value="LNS2"/>
</dbReference>
<comment type="similarity">
    <text evidence="1">Belongs to the lipin family.</text>
</comment>
<dbReference type="InterPro" id="IPR007651">
    <property type="entry name" value="Lipin_N"/>
</dbReference>
<dbReference type="Proteomes" id="UP000481153">
    <property type="component" value="Unassembled WGS sequence"/>
</dbReference>
<comment type="caution">
    <text evidence="4">The sequence shown here is derived from an EMBL/GenBank/DDBJ whole genome shotgun (WGS) entry which is preliminary data.</text>
</comment>
<dbReference type="SUPFAM" id="SSF56784">
    <property type="entry name" value="HAD-like"/>
    <property type="match status" value="1"/>
</dbReference>
<feature type="compositionally biased region" description="Low complexity" evidence="2">
    <location>
        <begin position="443"/>
        <end position="459"/>
    </location>
</feature>
<evidence type="ECO:0000256" key="2">
    <source>
        <dbReference type="SAM" id="MobiDB-lite"/>
    </source>
</evidence>
<dbReference type="Pfam" id="PF04571">
    <property type="entry name" value="Lipin_N"/>
    <property type="match status" value="1"/>
</dbReference>
<reference evidence="4 5" key="1">
    <citation type="submission" date="2019-07" db="EMBL/GenBank/DDBJ databases">
        <title>Genomics analysis of Aphanomyces spp. identifies a new class of oomycete effector associated with host adaptation.</title>
        <authorList>
            <person name="Gaulin E."/>
        </authorList>
    </citation>
    <scope>NUCLEOTIDE SEQUENCE [LARGE SCALE GENOMIC DNA]</scope>
    <source>
        <strain evidence="4 5">ATCC 201684</strain>
    </source>
</reference>
<dbReference type="AlphaFoldDB" id="A0A6G0WU92"/>
<dbReference type="InterPro" id="IPR026058">
    <property type="entry name" value="LIPIN"/>
</dbReference>
<dbReference type="PANTHER" id="PTHR12181">
    <property type="entry name" value="LIPIN"/>
    <property type="match status" value="1"/>
</dbReference>
<name>A0A6G0WU92_9STRA</name>
<dbReference type="PANTHER" id="PTHR12181:SF12">
    <property type="entry name" value="PHOSPHATIDATE PHOSPHATASE"/>
    <property type="match status" value="1"/>
</dbReference>
<evidence type="ECO:0000259" key="3">
    <source>
        <dbReference type="SMART" id="SM00775"/>
    </source>
</evidence>